<gene>
    <name evidence="1" type="ORF">B0B51_03295</name>
</gene>
<evidence type="ECO:0000313" key="1">
    <source>
        <dbReference type="EMBL" id="AQW29134.1"/>
    </source>
</evidence>
<sequence length="69" mass="6620">MVTGNVALSSGSATVTFSGSAAFGSLASYVCTATDNTAANAVKVSNGSGTSMTITGTGTDSVLFMCVGN</sequence>
<dbReference type="Proteomes" id="UP000189628">
    <property type="component" value="Chromosome"/>
</dbReference>
<proteinExistence type="predicted"/>
<dbReference type="EMBL" id="CP019911">
    <property type="protein sequence ID" value="AQW29134.1"/>
    <property type="molecule type" value="Genomic_DNA"/>
</dbReference>
<protein>
    <submittedName>
        <fullName evidence="1">Uncharacterized protein</fullName>
    </submittedName>
</protein>
<accession>A0A1U9VEM2</accession>
<dbReference type="AlphaFoldDB" id="A0A1U9VEM2"/>
<name>A0A1U9VEM2_9RALS</name>
<reference evidence="1 2" key="1">
    <citation type="submission" date="2017-02" db="EMBL/GenBank/DDBJ databases">
        <title>Blood Disease Bacterium A2-HR MARDI.</title>
        <authorList>
            <person name="Badrun R."/>
            <person name="Abu Bakar N."/>
            <person name="Laboh R."/>
        </authorList>
    </citation>
    <scope>NUCLEOTIDE SEQUENCE [LARGE SCALE GENOMIC DNA]</scope>
    <source>
        <strain evidence="1 2">A2-HR MARDI</strain>
    </source>
</reference>
<organism evidence="1 2">
    <name type="scientific">blood disease bacterium A2-HR MARDI</name>
    <dbReference type="NCBI Taxonomy" id="1944648"/>
    <lineage>
        <taxon>Bacteria</taxon>
        <taxon>Pseudomonadati</taxon>
        <taxon>Pseudomonadota</taxon>
        <taxon>Betaproteobacteria</taxon>
        <taxon>Burkholderiales</taxon>
        <taxon>Burkholderiaceae</taxon>
        <taxon>Ralstonia</taxon>
        <taxon>Ralstonia solanacearum species complex</taxon>
    </lineage>
</organism>
<evidence type="ECO:0000313" key="2">
    <source>
        <dbReference type="Proteomes" id="UP000189628"/>
    </source>
</evidence>